<dbReference type="PANTHER" id="PTHR33101">
    <property type="entry name" value="ROP GUANINE NUCLEOTIDE EXCHANGE FACTOR 1"/>
    <property type="match status" value="1"/>
</dbReference>
<accession>A0A1Y1HTI6</accession>
<dbReference type="Gene3D" id="1.20.58.2010">
    <property type="entry name" value="PRONE domain, subdomain 1"/>
    <property type="match status" value="1"/>
</dbReference>
<dbReference type="GO" id="GO:0005085">
    <property type="term" value="F:guanyl-nucleotide exchange factor activity"/>
    <property type="evidence" value="ECO:0000318"/>
    <property type="project" value="GO_Central"/>
</dbReference>
<keyword evidence="6" id="KW-1185">Reference proteome</keyword>
<evidence type="ECO:0000313" key="6">
    <source>
        <dbReference type="Proteomes" id="UP000054558"/>
    </source>
</evidence>
<evidence type="ECO:0000259" key="4">
    <source>
        <dbReference type="PROSITE" id="PS51334"/>
    </source>
</evidence>
<dbReference type="GO" id="GO:0005886">
    <property type="term" value="C:plasma membrane"/>
    <property type="evidence" value="ECO:0000318"/>
    <property type="project" value="GO_Central"/>
</dbReference>
<feature type="region of interest" description="Disordered" evidence="3">
    <location>
        <begin position="519"/>
        <end position="567"/>
    </location>
</feature>
<protein>
    <submittedName>
        <fullName evidence="5">RHO guanyl-nucleotide exchange factor</fullName>
    </submittedName>
</protein>
<feature type="compositionally biased region" description="Basic and acidic residues" evidence="3">
    <location>
        <begin position="68"/>
        <end position="80"/>
    </location>
</feature>
<dbReference type="PROSITE" id="PS51334">
    <property type="entry name" value="PRONE"/>
    <property type="match status" value="1"/>
</dbReference>
<organism evidence="5 6">
    <name type="scientific">Klebsormidium nitens</name>
    <name type="common">Green alga</name>
    <name type="synonym">Ulothrix nitens</name>
    <dbReference type="NCBI Taxonomy" id="105231"/>
    <lineage>
        <taxon>Eukaryota</taxon>
        <taxon>Viridiplantae</taxon>
        <taxon>Streptophyta</taxon>
        <taxon>Klebsormidiophyceae</taxon>
        <taxon>Klebsormidiales</taxon>
        <taxon>Klebsormidiaceae</taxon>
        <taxon>Klebsormidium</taxon>
    </lineage>
</organism>
<dbReference type="OrthoDB" id="1053009at2759"/>
<dbReference type="EMBL" id="DF237000">
    <property type="protein sequence ID" value="GAQ80321.1"/>
    <property type="molecule type" value="Genomic_DNA"/>
</dbReference>
<name>A0A1Y1HTI6_KLENI</name>
<dbReference type="InterPro" id="IPR038937">
    <property type="entry name" value="RopGEF"/>
</dbReference>
<dbReference type="PANTHER" id="PTHR33101:SF6">
    <property type="entry name" value="ROP GUANINE NUCLEOTIDE EXCHANGE FACTOR 1"/>
    <property type="match status" value="1"/>
</dbReference>
<evidence type="ECO:0000313" key="5">
    <source>
        <dbReference type="EMBL" id="GAQ80321.1"/>
    </source>
</evidence>
<dbReference type="Proteomes" id="UP000054558">
    <property type="component" value="Unassembled WGS sequence"/>
</dbReference>
<gene>
    <name evidence="5" type="ORF">KFL_000510220</name>
</gene>
<dbReference type="Pfam" id="PF03759">
    <property type="entry name" value="PRONE"/>
    <property type="match status" value="1"/>
</dbReference>
<evidence type="ECO:0000256" key="1">
    <source>
        <dbReference type="ARBA" id="ARBA00022658"/>
    </source>
</evidence>
<feature type="domain" description="PRONE" evidence="4">
    <location>
        <begin position="136"/>
        <end position="508"/>
    </location>
</feature>
<feature type="region of interest" description="Disordered" evidence="3">
    <location>
        <begin position="68"/>
        <end position="106"/>
    </location>
</feature>
<evidence type="ECO:0000256" key="2">
    <source>
        <dbReference type="PROSITE-ProRule" id="PRU00663"/>
    </source>
</evidence>
<evidence type="ECO:0000256" key="3">
    <source>
        <dbReference type="SAM" id="MobiDB-lite"/>
    </source>
</evidence>
<dbReference type="AlphaFoldDB" id="A0A1Y1HTI6"/>
<reference evidence="5 6" key="1">
    <citation type="journal article" date="2014" name="Nat. Commun.">
        <title>Klebsormidium flaccidum genome reveals primary factors for plant terrestrial adaptation.</title>
        <authorList>
            <person name="Hori K."/>
            <person name="Maruyama F."/>
            <person name="Fujisawa T."/>
            <person name="Togashi T."/>
            <person name="Yamamoto N."/>
            <person name="Seo M."/>
            <person name="Sato S."/>
            <person name="Yamada T."/>
            <person name="Mori H."/>
            <person name="Tajima N."/>
            <person name="Moriyama T."/>
            <person name="Ikeuchi M."/>
            <person name="Watanabe M."/>
            <person name="Wada H."/>
            <person name="Kobayashi K."/>
            <person name="Saito M."/>
            <person name="Masuda T."/>
            <person name="Sasaki-Sekimoto Y."/>
            <person name="Mashiguchi K."/>
            <person name="Awai K."/>
            <person name="Shimojima M."/>
            <person name="Masuda S."/>
            <person name="Iwai M."/>
            <person name="Nobusawa T."/>
            <person name="Narise T."/>
            <person name="Kondo S."/>
            <person name="Saito H."/>
            <person name="Sato R."/>
            <person name="Murakawa M."/>
            <person name="Ihara Y."/>
            <person name="Oshima-Yamada Y."/>
            <person name="Ohtaka K."/>
            <person name="Satoh M."/>
            <person name="Sonobe K."/>
            <person name="Ishii M."/>
            <person name="Ohtani R."/>
            <person name="Kanamori-Sato M."/>
            <person name="Honoki R."/>
            <person name="Miyazaki D."/>
            <person name="Mochizuki H."/>
            <person name="Umetsu J."/>
            <person name="Higashi K."/>
            <person name="Shibata D."/>
            <person name="Kamiya Y."/>
            <person name="Sato N."/>
            <person name="Nakamura Y."/>
            <person name="Tabata S."/>
            <person name="Ida S."/>
            <person name="Kurokawa K."/>
            <person name="Ohta H."/>
        </authorList>
    </citation>
    <scope>NUCLEOTIDE SEQUENCE [LARGE SCALE GENOMIC DNA]</scope>
    <source>
        <strain evidence="5 6">NIES-2285</strain>
    </source>
</reference>
<proteinExistence type="predicted"/>
<dbReference type="OMA" id="QRNDIHM"/>
<dbReference type="InterPro" id="IPR005512">
    <property type="entry name" value="PRONE_dom"/>
</dbReference>
<sequence>MGSVPAHRTPRNGESENEASENGTEAQVNRTTGAEAFPHGRLEVNQDVSISSADDNLAAVLERIRDVHTAQSSDSERDSLGRVYPGQDVEAGRGAETGANGRGAERDVGRWEGKVGIDKKQQDAWEGACKREELQGLRLKEILDYKAQMKEKFVRLLLGDDLSGGSRGASPALAISHAVTNLAGAVFGDVYTLEPLDIDKKLRWTREIDWLISPAYQIVEMRPGWVVTPAGTKTEIMQRQPRGDLQASLPVLKKLDALLMDTMDTLINQEFSYKSAPRTVTSSDVLDAYWRPKAVVPAGGLSPEALRKLRGQKEVVTNIYAVAMAINAQTLAEMAIPDEYWESLPRSSKAALGEELYRALTEDGFENGGILSALGVADETSAARVASALEAAIHLWQRKIVKRGQEDHVNEPVQSWRQRVETMTGHGAEARERWVARASELLHTLFATFPGLPHTRLAQSKIHHNKDVGQAILESYSRVLETVASNLLAGISHVLDSHEEAYSLGKALRASADYSLNQNSPTSLLTNPAPTPPKTPGDSDRSSGLAANELEGEDTPGGQNVPAGNPLQKWVVLEGRSAQSAQNPGKGLDVLRTAVGRFA</sequence>
<feature type="compositionally biased region" description="Polar residues" evidence="3">
    <location>
        <begin position="519"/>
        <end position="528"/>
    </location>
</feature>
<feature type="region of interest" description="Disordered" evidence="3">
    <location>
        <begin position="1"/>
        <end position="40"/>
    </location>
</feature>
<dbReference type="Gene3D" id="1.20.58.1310">
    <property type="entry name" value="PRONE domain, subdomain 2"/>
    <property type="match status" value="1"/>
</dbReference>
<keyword evidence="1 2" id="KW-0344">Guanine-nucleotide releasing factor</keyword>